<dbReference type="AlphaFoldDB" id="A0A1X7T509"/>
<name>A0A1X7T509_AMPQE</name>
<proteinExistence type="predicted"/>
<organism evidence="1">
    <name type="scientific">Amphimedon queenslandica</name>
    <name type="common">Sponge</name>
    <dbReference type="NCBI Taxonomy" id="400682"/>
    <lineage>
        <taxon>Eukaryota</taxon>
        <taxon>Metazoa</taxon>
        <taxon>Porifera</taxon>
        <taxon>Demospongiae</taxon>
        <taxon>Heteroscleromorpha</taxon>
        <taxon>Haplosclerida</taxon>
        <taxon>Niphatidae</taxon>
        <taxon>Amphimedon</taxon>
    </lineage>
</organism>
<sequence>MADEEKKEETSFLSIFLQDPDPGNVVKLAETLGEKSAIFQDVSVGSVSFSLLLGHHLSSVFT</sequence>
<protein>
    <submittedName>
        <fullName evidence="1">Uncharacterized protein</fullName>
    </submittedName>
</protein>
<evidence type="ECO:0000313" key="1">
    <source>
        <dbReference type="EnsemblMetazoa" id="Aqu2.1.09573_001"/>
    </source>
</evidence>
<dbReference type="InParanoid" id="A0A1X7T509"/>
<accession>A0A1X7T509</accession>
<reference evidence="1" key="1">
    <citation type="submission" date="2017-05" db="UniProtKB">
        <authorList>
            <consortium name="EnsemblMetazoa"/>
        </authorList>
    </citation>
    <scope>IDENTIFICATION</scope>
</reference>
<dbReference type="EnsemblMetazoa" id="Aqu2.1.09573_001">
    <property type="protein sequence ID" value="Aqu2.1.09573_001"/>
    <property type="gene ID" value="Aqu2.1.09573"/>
</dbReference>